<dbReference type="PANTHER" id="PTHR47186:SF30">
    <property type="entry name" value="EF-HAND DOMAIN-CONTAINING PROTEIN"/>
    <property type="match status" value="1"/>
</dbReference>
<evidence type="ECO:0000256" key="2">
    <source>
        <dbReference type="SAM" id="Phobius"/>
    </source>
</evidence>
<feature type="region of interest" description="Disordered" evidence="1">
    <location>
        <begin position="139"/>
        <end position="175"/>
    </location>
</feature>
<evidence type="ECO:0000256" key="1">
    <source>
        <dbReference type="SAM" id="MobiDB-lite"/>
    </source>
</evidence>
<keyword evidence="5" id="KW-1185">Reference proteome</keyword>
<dbReference type="InterPro" id="IPR032675">
    <property type="entry name" value="LRR_dom_sf"/>
</dbReference>
<organism evidence="4 5">
    <name type="scientific">Acer negundo</name>
    <name type="common">Box elder</name>
    <dbReference type="NCBI Taxonomy" id="4023"/>
    <lineage>
        <taxon>Eukaryota</taxon>
        <taxon>Viridiplantae</taxon>
        <taxon>Streptophyta</taxon>
        <taxon>Embryophyta</taxon>
        <taxon>Tracheophyta</taxon>
        <taxon>Spermatophyta</taxon>
        <taxon>Magnoliopsida</taxon>
        <taxon>eudicotyledons</taxon>
        <taxon>Gunneridae</taxon>
        <taxon>Pentapetalae</taxon>
        <taxon>rosids</taxon>
        <taxon>malvids</taxon>
        <taxon>Sapindales</taxon>
        <taxon>Sapindaceae</taxon>
        <taxon>Hippocastanoideae</taxon>
        <taxon>Acereae</taxon>
        <taxon>Acer</taxon>
    </lineage>
</organism>
<dbReference type="InterPro" id="IPR056789">
    <property type="entry name" value="LRR_R13L1-DRL21"/>
</dbReference>
<name>A0AAD5IFK5_ACENE</name>
<protein>
    <recommendedName>
        <fullName evidence="3">R13L1/DRL21-like LRR repeat region domain-containing protein</fullName>
    </recommendedName>
</protein>
<evidence type="ECO:0000313" key="4">
    <source>
        <dbReference type="EMBL" id="KAI9161944.1"/>
    </source>
</evidence>
<feature type="compositionally biased region" description="Basic residues" evidence="1">
    <location>
        <begin position="1"/>
        <end position="12"/>
    </location>
</feature>
<proteinExistence type="predicted"/>
<feature type="compositionally biased region" description="Basic and acidic residues" evidence="1">
    <location>
        <begin position="143"/>
        <end position="165"/>
    </location>
</feature>
<dbReference type="EMBL" id="JAJSOW010000106">
    <property type="protein sequence ID" value="KAI9161944.1"/>
    <property type="molecule type" value="Genomic_DNA"/>
</dbReference>
<evidence type="ECO:0000259" key="3">
    <source>
        <dbReference type="Pfam" id="PF25019"/>
    </source>
</evidence>
<keyword evidence="2" id="KW-1133">Transmembrane helix</keyword>
<dbReference type="Gene3D" id="3.80.10.10">
    <property type="entry name" value="Ribonuclease Inhibitor"/>
    <property type="match status" value="1"/>
</dbReference>
<reference evidence="4" key="2">
    <citation type="submission" date="2023-02" db="EMBL/GenBank/DDBJ databases">
        <authorList>
            <person name="Swenson N.G."/>
            <person name="Wegrzyn J.L."/>
            <person name="Mcevoy S.L."/>
        </authorList>
    </citation>
    <scope>NUCLEOTIDE SEQUENCE</scope>
    <source>
        <strain evidence="4">91603</strain>
        <tissue evidence="4">Leaf</tissue>
    </source>
</reference>
<reference evidence="4" key="1">
    <citation type="journal article" date="2022" name="Plant J.">
        <title>Strategies of tolerance reflected in two North American maple genomes.</title>
        <authorList>
            <person name="McEvoy S.L."/>
            <person name="Sezen U.U."/>
            <person name="Trouern-Trend A."/>
            <person name="McMahon S.M."/>
            <person name="Schaberg P.G."/>
            <person name="Yang J."/>
            <person name="Wegrzyn J.L."/>
            <person name="Swenson N.G."/>
        </authorList>
    </citation>
    <scope>NUCLEOTIDE SEQUENCE</scope>
    <source>
        <strain evidence="4">91603</strain>
    </source>
</reference>
<comment type="caution">
    <text evidence="4">The sequence shown here is derived from an EMBL/GenBank/DDBJ whole genome shotgun (WGS) entry which is preliminary data.</text>
</comment>
<dbReference type="SUPFAM" id="SSF52058">
    <property type="entry name" value="L domain-like"/>
    <property type="match status" value="1"/>
</dbReference>
<evidence type="ECO:0000313" key="5">
    <source>
        <dbReference type="Proteomes" id="UP001064489"/>
    </source>
</evidence>
<keyword evidence="2" id="KW-0472">Membrane</keyword>
<dbReference type="AlphaFoldDB" id="A0AAD5IFK5"/>
<dbReference type="Proteomes" id="UP001064489">
    <property type="component" value="Chromosome 2"/>
</dbReference>
<feature type="domain" description="R13L1/DRL21-like LRR repeat region" evidence="3">
    <location>
        <begin position="188"/>
        <end position="308"/>
    </location>
</feature>
<dbReference type="PANTHER" id="PTHR47186">
    <property type="entry name" value="LEUCINE-RICH REPEAT-CONTAINING PROTEIN 57"/>
    <property type="match status" value="1"/>
</dbReference>
<dbReference type="Pfam" id="PF25019">
    <property type="entry name" value="LRR_R13L1-DRL21"/>
    <property type="match status" value="1"/>
</dbReference>
<feature type="region of interest" description="Disordered" evidence="1">
    <location>
        <begin position="1"/>
        <end position="31"/>
    </location>
</feature>
<sequence>MTGSRQTKHRCTPSKTTSGSIRSNKSGLDKGNGILKAKKALTMSKKEIPSLSQDEVLEAFRAHCPGRGLASLSMVLAGVIVALGFASVVVVGFPFPFYTCGNDQDQDQDQILEKAKKIGVCPATVPEFVPALADDTTTSRGLLKNEEAKDKKQGKEDMGSTHEGQEQGGSKIEATRGSDYSRKACSLEFLNQFGCLEGSLGIKGLGNVTNVSDVQRIQLKNKKNIFKLELGFGGSDSVNNEAIIEALQPPPNLRVLVLSEYAGNTVLPHWITSLTDLRKIWLVEWINCEQLPPLGKVLSLESIHIQRMNRVKRVGIEILGLESDGITLSSSSSSVSAFPKLKSLRFLEMEEWEEWDFGIEDDNITIMSSLRLLQIRDCPKLKVLPKKILQMAPLEVLSINRCPILSERYIKGIGENWLLVYRELMSNCKKSGIFMPGCIEKKGQEQCSFNLFVCTFRVSVDAIYFLMFEIVHVCMFSILVSQGKITVDDGEARSRQTSSPSCLGCARRRCRASRISSTVLDEPWRRWFVKLDDDVWRSLHNSATTSSNGRRPLVMLEQPSGTISFPFLKELSLDKVFINEQMVQEMTQGNALCLKNWFSEAVGV</sequence>
<keyword evidence="2" id="KW-0812">Transmembrane</keyword>
<gene>
    <name evidence="4" type="ORF">LWI28_022232</name>
</gene>
<feature type="transmembrane region" description="Helical" evidence="2">
    <location>
        <begin position="75"/>
        <end position="98"/>
    </location>
</feature>
<accession>A0AAD5IFK5</accession>
<feature type="compositionally biased region" description="Polar residues" evidence="1">
    <location>
        <begin position="13"/>
        <end position="26"/>
    </location>
</feature>